<evidence type="ECO:0000313" key="1">
    <source>
        <dbReference type="EMBL" id="KAJ7556648.1"/>
    </source>
</evidence>
<name>A0ACC2DQR2_DIPCM</name>
<protein>
    <submittedName>
        <fullName evidence="1">Uncharacterized protein</fullName>
    </submittedName>
</protein>
<accession>A0ACC2DQR2</accession>
<evidence type="ECO:0000313" key="2">
    <source>
        <dbReference type="Proteomes" id="UP001162992"/>
    </source>
</evidence>
<dbReference type="EMBL" id="CM055096">
    <property type="protein sequence ID" value="KAJ7556648.1"/>
    <property type="molecule type" value="Genomic_DNA"/>
</dbReference>
<sequence>MSVIYGRALYVQNGKSRVHLGITLSTACHSGENHFQNPPQLDSEVNVLCCLLPCPERTSTTNQANLCGSSSLCGPCCPAAPRCSSICGPRCLPLVASSAADCCQIVLATSLALATLLHTPVEPYLRLTVAVLHCPRL</sequence>
<organism evidence="1 2">
    <name type="scientific">Diphasiastrum complanatum</name>
    <name type="common">Issler's clubmoss</name>
    <name type="synonym">Lycopodium complanatum</name>
    <dbReference type="NCBI Taxonomy" id="34168"/>
    <lineage>
        <taxon>Eukaryota</taxon>
        <taxon>Viridiplantae</taxon>
        <taxon>Streptophyta</taxon>
        <taxon>Embryophyta</taxon>
        <taxon>Tracheophyta</taxon>
        <taxon>Lycopodiopsida</taxon>
        <taxon>Lycopodiales</taxon>
        <taxon>Lycopodiaceae</taxon>
        <taxon>Lycopodioideae</taxon>
        <taxon>Diphasiastrum</taxon>
    </lineage>
</organism>
<dbReference type="Proteomes" id="UP001162992">
    <property type="component" value="Chromosome 5"/>
</dbReference>
<gene>
    <name evidence="1" type="ORF">O6H91_05G091500</name>
</gene>
<reference evidence="2" key="1">
    <citation type="journal article" date="2024" name="Proc. Natl. Acad. Sci. U.S.A.">
        <title>Extraordinary preservation of gene collinearity over three hundred million years revealed in homosporous lycophytes.</title>
        <authorList>
            <person name="Li C."/>
            <person name="Wickell D."/>
            <person name="Kuo L.Y."/>
            <person name="Chen X."/>
            <person name="Nie B."/>
            <person name="Liao X."/>
            <person name="Peng D."/>
            <person name="Ji J."/>
            <person name="Jenkins J."/>
            <person name="Williams M."/>
            <person name="Shu S."/>
            <person name="Plott C."/>
            <person name="Barry K."/>
            <person name="Rajasekar S."/>
            <person name="Grimwood J."/>
            <person name="Han X."/>
            <person name="Sun S."/>
            <person name="Hou Z."/>
            <person name="He W."/>
            <person name="Dai G."/>
            <person name="Sun C."/>
            <person name="Schmutz J."/>
            <person name="Leebens-Mack J.H."/>
            <person name="Li F.W."/>
            <person name="Wang L."/>
        </authorList>
    </citation>
    <scope>NUCLEOTIDE SEQUENCE [LARGE SCALE GENOMIC DNA]</scope>
    <source>
        <strain evidence="2">cv. PW_Plant_1</strain>
    </source>
</reference>
<proteinExistence type="predicted"/>
<keyword evidence="2" id="KW-1185">Reference proteome</keyword>
<comment type="caution">
    <text evidence="1">The sequence shown here is derived from an EMBL/GenBank/DDBJ whole genome shotgun (WGS) entry which is preliminary data.</text>
</comment>